<evidence type="ECO:0000256" key="1">
    <source>
        <dbReference type="SAM" id="MobiDB-lite"/>
    </source>
</evidence>
<organism evidence="3 4">
    <name type="scientific">Burkholderia ubonensis subsp. mesacidophila</name>
    <dbReference type="NCBI Taxonomy" id="265293"/>
    <lineage>
        <taxon>Bacteria</taxon>
        <taxon>Pseudomonadati</taxon>
        <taxon>Pseudomonadota</taxon>
        <taxon>Betaproteobacteria</taxon>
        <taxon>Burkholderiales</taxon>
        <taxon>Burkholderiaceae</taxon>
        <taxon>Burkholderia</taxon>
        <taxon>Burkholderia cepacia complex</taxon>
    </lineage>
</organism>
<feature type="region of interest" description="Disordered" evidence="1">
    <location>
        <begin position="41"/>
        <end position="63"/>
    </location>
</feature>
<dbReference type="RefSeq" id="WP_084908412.1">
    <property type="nucleotide sequence ID" value="NZ_CP020738.1"/>
</dbReference>
<feature type="region of interest" description="Disordered" evidence="1">
    <location>
        <begin position="404"/>
        <end position="428"/>
    </location>
</feature>
<sequence length="428" mass="45688">MTPLRARIMAGPAARAIASAVCAACCLVVASSVAPPAALAGAPVKHKAAPRAPAQRKDTGDPRRFMHGIGVADAGDGRRWIFFSSSGLPPRGAMANGNWPHDVYVGEWSPGSAHMTHVRTFISRPEAQEPVSVAQNDRGDLFVTFEDGWNAPQEVSQRYGVYRRNLKPVKPYPNDVESGGHSGHVATVGERFVVFYSADWVDGGGVDNLGTGGGVYLKTYDAAGRLLNHVPVAPHSREWWPVIAGSPRNALLVWQKFIEGSTDATLEYAMFDPVTAKLEKLGELSEAIQYYVYSAAYVPAIDRFVVVTTTADHRGVAMLIDPDGRRTATLDCLPASVRESGIGVSGTHAYVPTRDGRLLTLALAPAEISVSGAQRSPIPWGTTGIAGFPAHGATMHFVSLTPSGAREADFEPQRETPLPKAEAPCSSR</sequence>
<dbReference type="AlphaFoldDB" id="A0A2A4FLM9"/>
<accession>A0A2A4FLM9</accession>
<protein>
    <submittedName>
        <fullName evidence="3">Uncharacterized protein</fullName>
    </submittedName>
</protein>
<feature type="chain" id="PRO_5011997405" evidence="2">
    <location>
        <begin position="24"/>
        <end position="428"/>
    </location>
</feature>
<evidence type="ECO:0000256" key="2">
    <source>
        <dbReference type="SAM" id="SignalP"/>
    </source>
</evidence>
<comment type="caution">
    <text evidence="3">The sequence shown here is derived from an EMBL/GenBank/DDBJ whole genome shotgun (WGS) entry which is preliminary data.</text>
</comment>
<dbReference type="EMBL" id="MTZU01000013">
    <property type="protein sequence ID" value="PCE33558.1"/>
    <property type="molecule type" value="Genomic_DNA"/>
</dbReference>
<feature type="signal peptide" evidence="2">
    <location>
        <begin position="1"/>
        <end position="23"/>
    </location>
</feature>
<dbReference type="Proteomes" id="UP000217994">
    <property type="component" value="Unassembled WGS sequence"/>
</dbReference>
<gene>
    <name evidence="3" type="ORF">BZL54_04850</name>
</gene>
<evidence type="ECO:0000313" key="4">
    <source>
        <dbReference type="Proteomes" id="UP000217994"/>
    </source>
</evidence>
<name>A0A2A4FLM9_9BURK</name>
<proteinExistence type="predicted"/>
<keyword evidence="2" id="KW-0732">Signal</keyword>
<reference evidence="3 4" key="1">
    <citation type="submission" date="2017-01" db="EMBL/GenBank/DDBJ databases">
        <title>Whole-Genome Shotgun Sequencing of Two beta-Proteobacterial Species in Search of the Bulgecin Biosynthetic Cluster.</title>
        <authorList>
            <person name="Horsman M.E."/>
            <person name="Marous D.R."/>
            <person name="Li R."/>
            <person name="Oliver R.A."/>
            <person name="Byun B."/>
            <person name="Emrich S.J."/>
            <person name="Boggess B."/>
            <person name="Townsend C.A."/>
            <person name="Mobashery S."/>
        </authorList>
    </citation>
    <scope>NUCLEOTIDE SEQUENCE [LARGE SCALE GENOMIC DNA]</scope>
    <source>
        <strain evidence="3 4">ATCC 31433</strain>
    </source>
</reference>
<evidence type="ECO:0000313" key="3">
    <source>
        <dbReference type="EMBL" id="PCE33558.1"/>
    </source>
</evidence>
<dbReference type="GeneID" id="69001079"/>